<gene>
    <name evidence="3" type="primary">spoIIGA</name>
    <name evidence="3" type="ORF">EJP77_05185</name>
</gene>
<comment type="caution">
    <text evidence="3">The sequence shown here is derived from an EMBL/GenBank/DDBJ whole genome shotgun (WGS) entry which is preliminary data.</text>
</comment>
<dbReference type="OrthoDB" id="2690199at2"/>
<dbReference type="InterPro" id="IPR005081">
    <property type="entry name" value="SpoIIGA"/>
</dbReference>
<evidence type="ECO:0000256" key="2">
    <source>
        <dbReference type="SAM" id="Phobius"/>
    </source>
</evidence>
<dbReference type="EMBL" id="RZNX01000001">
    <property type="protein sequence ID" value="RUT36372.1"/>
    <property type="molecule type" value="Genomic_DNA"/>
</dbReference>
<keyword evidence="2" id="KW-1133">Transmembrane helix</keyword>
<dbReference type="Proteomes" id="UP000272464">
    <property type="component" value="Unassembled WGS sequence"/>
</dbReference>
<organism evidence="3 4">
    <name type="scientific">Paenibacillus zeisoli</name>
    <dbReference type="NCBI Taxonomy" id="2496267"/>
    <lineage>
        <taxon>Bacteria</taxon>
        <taxon>Bacillati</taxon>
        <taxon>Bacillota</taxon>
        <taxon>Bacilli</taxon>
        <taxon>Bacillales</taxon>
        <taxon>Paenibacillaceae</taxon>
        <taxon>Paenibacillus</taxon>
    </lineage>
</organism>
<sequence>MVVYIDLIFLMNLIIDGSLIWVTAWMRKLKVKKWRAAAAAVIGALYVLMMFLPQLSFLYTFLTKFLISVIMLWVAFGFGSLQNYLRNMGAFYIVNFVAAGGILGIHYLLQSSGEVWSGIWYTTSGGAGFEIKIGALFILVVFVLVLLWFKSVQSSRQRQLRLNAYLGEVTVRIGEVDVSCTGLIDTGNQLTDPLTRMPVMVMEASLWEDFLPESWAGKIGEDGADNLIMQLSDDNGFPWRDRLRLVPYRGINKGSQFMIALKPDWVTVTVVDKRTTTSRVLVGLDGGGLSSEGAYKAIIHPALLEETVASDKASAAANAI</sequence>
<reference evidence="3 4" key="1">
    <citation type="submission" date="2018-12" db="EMBL/GenBank/DDBJ databases">
        <authorList>
            <person name="Sun L."/>
            <person name="Chen Z."/>
        </authorList>
    </citation>
    <scope>NUCLEOTIDE SEQUENCE [LARGE SCALE GENOMIC DNA]</scope>
    <source>
        <strain evidence="3 4">3-5-3</strain>
    </source>
</reference>
<dbReference type="NCBIfam" id="TIGR02854">
    <property type="entry name" value="spore_II_GA"/>
    <property type="match status" value="1"/>
</dbReference>
<feature type="transmembrane region" description="Helical" evidence="2">
    <location>
        <begin position="90"/>
        <end position="109"/>
    </location>
</feature>
<name>A0A433XQJ4_9BACL</name>
<feature type="transmembrane region" description="Helical" evidence="2">
    <location>
        <begin position="6"/>
        <end position="24"/>
    </location>
</feature>
<proteinExistence type="predicted"/>
<protein>
    <submittedName>
        <fullName evidence="3">Sigma-E processing peptidase SpoIIGA</fullName>
    </submittedName>
</protein>
<feature type="transmembrane region" description="Helical" evidence="2">
    <location>
        <begin position="58"/>
        <end position="78"/>
    </location>
</feature>
<feature type="transmembrane region" description="Helical" evidence="2">
    <location>
        <begin position="129"/>
        <end position="149"/>
    </location>
</feature>
<dbReference type="GO" id="GO:0004190">
    <property type="term" value="F:aspartic-type endopeptidase activity"/>
    <property type="evidence" value="ECO:0007669"/>
    <property type="project" value="InterPro"/>
</dbReference>
<dbReference type="PIRSF" id="PIRSF018571">
    <property type="entry name" value="SpoIIGA"/>
    <property type="match status" value="1"/>
</dbReference>
<keyword evidence="4" id="KW-1185">Reference proteome</keyword>
<feature type="transmembrane region" description="Helical" evidence="2">
    <location>
        <begin position="36"/>
        <end position="52"/>
    </location>
</feature>
<evidence type="ECO:0000256" key="1">
    <source>
        <dbReference type="PIRSR" id="PIRSR018571-1"/>
    </source>
</evidence>
<evidence type="ECO:0000313" key="4">
    <source>
        <dbReference type="Proteomes" id="UP000272464"/>
    </source>
</evidence>
<accession>A0A433XQJ4</accession>
<dbReference type="Pfam" id="PF03419">
    <property type="entry name" value="Peptidase_U4"/>
    <property type="match status" value="1"/>
</dbReference>
<dbReference type="GO" id="GO:0006508">
    <property type="term" value="P:proteolysis"/>
    <property type="evidence" value="ECO:0007669"/>
    <property type="project" value="InterPro"/>
</dbReference>
<feature type="active site" evidence="1">
    <location>
        <position position="185"/>
    </location>
</feature>
<evidence type="ECO:0000313" key="3">
    <source>
        <dbReference type="EMBL" id="RUT36372.1"/>
    </source>
</evidence>
<dbReference type="GO" id="GO:0030436">
    <property type="term" value="P:asexual sporulation"/>
    <property type="evidence" value="ECO:0007669"/>
    <property type="project" value="InterPro"/>
</dbReference>
<keyword evidence="2" id="KW-0812">Transmembrane</keyword>
<dbReference type="RefSeq" id="WP_127198064.1">
    <property type="nucleotide sequence ID" value="NZ_RZNX01000001.1"/>
</dbReference>
<dbReference type="AlphaFoldDB" id="A0A433XQJ4"/>
<keyword evidence="2" id="KW-0472">Membrane</keyword>